<dbReference type="PROSITE" id="PS51198">
    <property type="entry name" value="UVRD_HELICASE_ATP_BIND"/>
    <property type="match status" value="1"/>
</dbReference>
<evidence type="ECO:0000256" key="5">
    <source>
        <dbReference type="PROSITE-ProRule" id="PRU00560"/>
    </source>
</evidence>
<evidence type="ECO:0000256" key="6">
    <source>
        <dbReference type="SAM" id="MobiDB-lite"/>
    </source>
</evidence>
<dbReference type="Pfam" id="PF00271">
    <property type="entry name" value="Helicase_C"/>
    <property type="match status" value="1"/>
</dbReference>
<accession>A0A6G7VNR5</accession>
<evidence type="ECO:0000256" key="2">
    <source>
        <dbReference type="ARBA" id="ARBA00022801"/>
    </source>
</evidence>
<dbReference type="PROSITE" id="PS51192">
    <property type="entry name" value="HELICASE_ATP_BIND_1"/>
    <property type="match status" value="1"/>
</dbReference>
<dbReference type="InterPro" id="IPR011545">
    <property type="entry name" value="DEAD/DEAH_box_helicase_dom"/>
</dbReference>
<dbReference type="SMART" id="SM00490">
    <property type="entry name" value="HELICc"/>
    <property type="match status" value="1"/>
</dbReference>
<keyword evidence="11" id="KW-1185">Reference proteome</keyword>
<feature type="region of interest" description="Disordered" evidence="6">
    <location>
        <begin position="1705"/>
        <end position="1734"/>
    </location>
</feature>
<evidence type="ECO:0000256" key="4">
    <source>
        <dbReference type="ARBA" id="ARBA00022840"/>
    </source>
</evidence>
<feature type="domain" description="Helicase C-terminal" evidence="8">
    <location>
        <begin position="507"/>
        <end position="661"/>
    </location>
</feature>
<dbReference type="InterPro" id="IPR027417">
    <property type="entry name" value="P-loop_NTPase"/>
</dbReference>
<dbReference type="InterPro" id="IPR014016">
    <property type="entry name" value="UvrD-like_ATP-bd"/>
</dbReference>
<feature type="domain" description="UvrD-like helicase ATP-binding" evidence="9">
    <location>
        <begin position="1088"/>
        <end position="1302"/>
    </location>
</feature>
<evidence type="ECO:0000259" key="7">
    <source>
        <dbReference type="PROSITE" id="PS51192"/>
    </source>
</evidence>
<evidence type="ECO:0000313" key="11">
    <source>
        <dbReference type="Proteomes" id="UP000500791"/>
    </source>
</evidence>
<organism evidence="10 11">
    <name type="scientific">Pontivivens nitratireducens</name>
    <dbReference type="NCBI Taxonomy" id="2758038"/>
    <lineage>
        <taxon>Bacteria</taxon>
        <taxon>Pseudomonadati</taxon>
        <taxon>Pseudomonadota</taxon>
        <taxon>Alphaproteobacteria</taxon>
        <taxon>Rhodobacterales</taxon>
        <taxon>Paracoccaceae</taxon>
        <taxon>Pontivivens</taxon>
    </lineage>
</organism>
<dbReference type="PANTHER" id="PTHR13710">
    <property type="entry name" value="DNA HELICASE RECQ FAMILY MEMBER"/>
    <property type="match status" value="1"/>
</dbReference>
<dbReference type="PROSITE" id="PS51194">
    <property type="entry name" value="HELICASE_CTER"/>
    <property type="match status" value="1"/>
</dbReference>
<dbReference type="Gene3D" id="3.40.50.300">
    <property type="entry name" value="P-loop containing nucleotide triphosphate hydrolases"/>
    <property type="match status" value="5"/>
</dbReference>
<dbReference type="CDD" id="cd18018">
    <property type="entry name" value="DEXHc_RecQ4-like"/>
    <property type="match status" value="1"/>
</dbReference>
<dbReference type="GO" id="GO:0003676">
    <property type="term" value="F:nucleic acid binding"/>
    <property type="evidence" value="ECO:0007669"/>
    <property type="project" value="InterPro"/>
</dbReference>
<dbReference type="Pfam" id="PF00270">
    <property type="entry name" value="DEAD"/>
    <property type="match status" value="1"/>
</dbReference>
<dbReference type="CDD" id="cd17932">
    <property type="entry name" value="DEXQc_UvrD"/>
    <property type="match status" value="1"/>
</dbReference>
<name>A0A6G7VNR5_9RHOB</name>
<dbReference type="InterPro" id="IPR004589">
    <property type="entry name" value="DNA_helicase_ATP-dep_RecQ"/>
</dbReference>
<dbReference type="PANTHER" id="PTHR13710:SF108">
    <property type="entry name" value="ATP-DEPENDENT DNA HELICASE Q4"/>
    <property type="match status" value="1"/>
</dbReference>
<evidence type="ECO:0000256" key="1">
    <source>
        <dbReference type="ARBA" id="ARBA00022741"/>
    </source>
</evidence>
<dbReference type="Proteomes" id="UP000500791">
    <property type="component" value="Chromosome"/>
</dbReference>
<evidence type="ECO:0000313" key="10">
    <source>
        <dbReference type="EMBL" id="QIK41516.1"/>
    </source>
</evidence>
<sequence>MRHTEILSHCLSIDLEVDPSKAKIFAIAAVRADDRPALKAMGGISDEFLDQLEAQIGDVAHPIGHNFLNHDLKHLVATKPRLAKIIQAPIDTLWLNPLAFPRNPYHHLVKHYHDGRLETGHVNDPELDARLVFDVLANQLDAFVKLSKDEPDALTAYHYLSTRMERAGGFDAVFRYVRGRECPDYEQARMAIMRMLDGRACGVRIEQALTRLSSPQNGWPMAYALSWITVASGDPVMPPWVRAQFREASLIVKHLRDTSCKDPNCAWCAEQNDPVRALERWFGFPSFRPKPVDPEGRPLQERIVDEAMSGNSLLGILPTGTGKSLCYQVPALSRFDTIGALTVVISPLVALMADQVHGMERAGISCSVTINGMMSMPERQDALNKVRMGDAGILIISPEQLRSPSIRNVLAQREVGLWAIDEAHCVSKWGHDFRPDYRYLGRFIKEFSGDMPPAPMICLTATAKPEVVADIISHFQTKAGIELLPLDGGASRTNLAFDVRPTTKATKLSDVLTVLLELLPTDGRSGAAVYCSSRKETERVAAFLKSQGMDAAHFHAGMSPDDKQTVQEQFRVGELRVIAATNAFGMGIDKPDIRLVIHADIPGSLENYLQEAGRAGRDREDAHCVLLFAADDVERQFRLTASSRLARHEIGAILKALRRIDDRTKKTGKVVATSGEIVRSEKDQTFERDSTTDDTRVKTAVSWLEEAHLVSREENRVQVFPSSLRVRSVDEAKSRLAEADITQSHRRQLLSIVKHLMSAPADEGVSTDELCGVAGIPPGALPRAMATLESLGIARNDVAITVFVHVGVAHSSAQRLAQASALEADLIALMQELAPDLDDRTPVPLNLAEACQRLRDKAHPDVRPDAIDKLVRGMAQDGRTQEGGQGNISLRKASRNTLLVTLVRSWRVIQETARVRWLAAELMLTYLTGRLNKGARGKDQQVETTVGDLLAQLTQDAFLKGVGVRDMTKLMERALMWLHEQGVLTLGKGLTAFRSAMTVHLDPAGGQFTQAHFTPLEEHYSEQTLQTHVMAAYAETGMRMMTDATRLSEDYFLLNKEQFMKRWMPGVGREVRRQTTSASWDAIVEKLGNKVQQEIVTDDRDRTNVLVLAGPGSGKTRVLVHRIAYLLRMKREDPQGILVLAYNRHAAAEIRVRLRALVGDDAMGVTVSTCHSLAMKLVGASFVGQRADTADFDNIVMEAVRQLEGEGLSKAEAEAQRDTLIQGYRWILVDEYQDIGPEEYQLISAIAGRSLDDADMKLSLFAVGDDDQNIYAFNGASIEFIRKFEKDYKARPAFLVENYRSTRHIISAANTVISAAPDRMKLEHEIRINAYRANTPEGGVLAGADGVAQGRVQLLDVPNGDIPQAMAAVDELVRLSRLDPEWSWARTAVISRDWRKLDAVRTYAEQLKIKVEMANEDLPNIWRLRETQALVSGLRQRQGELLGVADILDILNEQAPNKWIDLLAEGIAELARELKAKAMPVPDIVEWLAEWSRDTRGEQRGLLLLTAHRAKGLEFDHVAILNGGWDNPSKNEDRDAPRRLFYVAMTRAQVSLTVMTSGAHALLKPSTPSIIQRKVSPDNPIGVPPARVYHLPNLKYSNLSFPSRYGPRHEIHDAIRTCKVGDPLRLEYRSSAWEFLDRNGCVLGRMSKSWEYPSGRVLYSGTVGAVVHWRKSDGDERFAHYARRDTWETVLPELVFAPQRQAAADEDTSETFSTAPTRPISASGGAADKKGDLDRIPMPDELAVLSELAQRIYTDSRSWGELIARFSEHGLEVSAKSGGLVVKDSIGGFQICKMSSLGLKYIEMVRYFGEGFPGHPSPGIADRALGRRGATKSTPPAAGQSIDIIDD</sequence>
<proteinExistence type="predicted"/>
<keyword evidence="1 5" id="KW-0547">Nucleotide-binding</keyword>
<dbReference type="KEGG" id="mon:G8E03_12530"/>
<dbReference type="GO" id="GO:0043138">
    <property type="term" value="F:3'-5' DNA helicase activity"/>
    <property type="evidence" value="ECO:0007669"/>
    <property type="project" value="TreeGrafter"/>
</dbReference>
<dbReference type="Pfam" id="PF13245">
    <property type="entry name" value="AAA_19"/>
    <property type="match status" value="1"/>
</dbReference>
<dbReference type="SMART" id="SM00487">
    <property type="entry name" value="DEXDc"/>
    <property type="match status" value="1"/>
</dbReference>
<evidence type="ECO:0000259" key="9">
    <source>
        <dbReference type="PROSITE" id="PS51198"/>
    </source>
</evidence>
<dbReference type="GO" id="GO:0005694">
    <property type="term" value="C:chromosome"/>
    <property type="evidence" value="ECO:0007669"/>
    <property type="project" value="TreeGrafter"/>
</dbReference>
<dbReference type="InterPro" id="IPR001650">
    <property type="entry name" value="Helicase_C-like"/>
</dbReference>
<dbReference type="SUPFAM" id="SSF52540">
    <property type="entry name" value="P-loop containing nucleoside triphosphate hydrolases"/>
    <property type="match status" value="2"/>
</dbReference>
<dbReference type="GO" id="GO:0005524">
    <property type="term" value="F:ATP binding"/>
    <property type="evidence" value="ECO:0007669"/>
    <property type="project" value="UniProtKB-UniRule"/>
</dbReference>
<dbReference type="EMBL" id="CP049811">
    <property type="protein sequence ID" value="QIK41516.1"/>
    <property type="molecule type" value="Genomic_DNA"/>
</dbReference>
<dbReference type="Pfam" id="PF13361">
    <property type="entry name" value="UvrD_C"/>
    <property type="match status" value="1"/>
</dbReference>
<reference evidence="10 11" key="1">
    <citation type="submission" date="2020-03" db="EMBL/GenBank/DDBJ databases">
        <title>Complete genome sequence of Monaibacterium sp. ALG8 with diverse plasmids.</title>
        <authorList>
            <person name="Sun C."/>
        </authorList>
    </citation>
    <scope>NUCLEOTIDE SEQUENCE [LARGE SCALE GENOMIC DNA]</scope>
    <source>
        <strain evidence="10 11">ALG8</strain>
    </source>
</reference>
<protein>
    <submittedName>
        <fullName evidence="10">RecQ family ATP-dependent DNA helicase</fullName>
        <ecNumber evidence="10">3.6.4.12</ecNumber>
    </submittedName>
</protein>
<dbReference type="EC" id="3.6.4.12" evidence="10"/>
<feature type="region of interest" description="Disordered" evidence="6">
    <location>
        <begin position="1819"/>
        <end position="1847"/>
    </location>
</feature>
<evidence type="ECO:0000256" key="3">
    <source>
        <dbReference type="ARBA" id="ARBA00022806"/>
    </source>
</evidence>
<dbReference type="GO" id="GO:0000724">
    <property type="term" value="P:double-strand break repair via homologous recombination"/>
    <property type="evidence" value="ECO:0007669"/>
    <property type="project" value="TreeGrafter"/>
</dbReference>
<dbReference type="InterPro" id="IPR014001">
    <property type="entry name" value="Helicase_ATP-bd"/>
</dbReference>
<evidence type="ECO:0000259" key="8">
    <source>
        <dbReference type="PROSITE" id="PS51194"/>
    </source>
</evidence>
<dbReference type="GO" id="GO:0016787">
    <property type="term" value="F:hydrolase activity"/>
    <property type="evidence" value="ECO:0007669"/>
    <property type="project" value="UniProtKB-UniRule"/>
</dbReference>
<feature type="domain" description="Helicase ATP-binding" evidence="7">
    <location>
        <begin position="304"/>
        <end position="481"/>
    </location>
</feature>
<keyword evidence="3 5" id="KW-0347">Helicase</keyword>
<dbReference type="NCBIfam" id="TIGR00614">
    <property type="entry name" value="recQ_fam"/>
    <property type="match status" value="1"/>
</dbReference>
<feature type="binding site" evidence="5">
    <location>
        <begin position="1109"/>
        <end position="1116"/>
    </location>
    <ligand>
        <name>ATP</name>
        <dbReference type="ChEBI" id="CHEBI:30616"/>
    </ligand>
</feature>
<keyword evidence="4 5" id="KW-0067">ATP-binding</keyword>
<keyword evidence="2 5" id="KW-0378">Hydrolase</keyword>
<dbReference type="InterPro" id="IPR014017">
    <property type="entry name" value="DNA_helicase_UvrD-like_C"/>
</dbReference>
<dbReference type="GO" id="GO:0005737">
    <property type="term" value="C:cytoplasm"/>
    <property type="evidence" value="ECO:0007669"/>
    <property type="project" value="TreeGrafter"/>
</dbReference>
<dbReference type="RefSeq" id="WP_166192457.1">
    <property type="nucleotide sequence ID" value="NZ_CP049811.1"/>
</dbReference>
<gene>
    <name evidence="10" type="ORF">G8E03_12530</name>
</gene>
<dbReference type="GO" id="GO:0009378">
    <property type="term" value="F:four-way junction helicase activity"/>
    <property type="evidence" value="ECO:0007669"/>
    <property type="project" value="TreeGrafter"/>
</dbReference>